<gene>
    <name evidence="3" type="ORF">GX51_04525</name>
</gene>
<sequence>MASPKREETKAFWPPESSDTAHQRTLDPSGDLILVANCPDTRHFKVSSKVLCLVSGVFENLILRNESQQQATALKIDIAFMTDTIDIVLRIIHLQMRSIPQGLPLMHLLDIARLVDRYEMHNSLGAFLELWIDISFYMSYAMADEKSALDWLYIMFVFDQHYHFTWIASELTRMSTGINLEDTSENFQSVLDKIKCTRDLYLQQWLNSIHNDYKTYVRSTKCQNRACMTQEFVVGCFTRLLEKYQIQPPSPVAVQGYHIEGCVHIFH</sequence>
<feature type="compositionally biased region" description="Basic and acidic residues" evidence="1">
    <location>
        <begin position="1"/>
        <end position="10"/>
    </location>
</feature>
<dbReference type="PROSITE" id="PS50097">
    <property type="entry name" value="BTB"/>
    <property type="match status" value="1"/>
</dbReference>
<name>A0A2B7X1N5_9EURO</name>
<feature type="region of interest" description="Disordered" evidence="1">
    <location>
        <begin position="1"/>
        <end position="25"/>
    </location>
</feature>
<dbReference type="EMBL" id="PDNC01000057">
    <property type="protein sequence ID" value="PGH02642.1"/>
    <property type="molecule type" value="Genomic_DNA"/>
</dbReference>
<accession>A0A2B7X1N5</accession>
<dbReference type="Proteomes" id="UP000224080">
    <property type="component" value="Unassembled WGS sequence"/>
</dbReference>
<evidence type="ECO:0000256" key="1">
    <source>
        <dbReference type="SAM" id="MobiDB-lite"/>
    </source>
</evidence>
<dbReference type="InterPro" id="IPR000210">
    <property type="entry name" value="BTB/POZ_dom"/>
</dbReference>
<keyword evidence="4" id="KW-1185">Reference proteome</keyword>
<dbReference type="OrthoDB" id="5275938at2759"/>
<dbReference type="STRING" id="2060905.A0A2B7X1N5"/>
<dbReference type="Pfam" id="PF00651">
    <property type="entry name" value="BTB"/>
    <property type="match status" value="1"/>
</dbReference>
<evidence type="ECO:0000313" key="3">
    <source>
        <dbReference type="EMBL" id="PGH02642.1"/>
    </source>
</evidence>
<reference evidence="3 4" key="1">
    <citation type="submission" date="2017-10" db="EMBL/GenBank/DDBJ databases">
        <title>Comparative genomics in systemic dimorphic fungi from Ajellomycetaceae.</title>
        <authorList>
            <person name="Munoz J.F."/>
            <person name="Mcewen J.G."/>
            <person name="Clay O.K."/>
            <person name="Cuomo C.A."/>
        </authorList>
    </citation>
    <scope>NUCLEOTIDE SEQUENCE [LARGE SCALE GENOMIC DNA]</scope>
    <source>
        <strain evidence="3 4">UAMH130</strain>
    </source>
</reference>
<evidence type="ECO:0000259" key="2">
    <source>
        <dbReference type="PROSITE" id="PS50097"/>
    </source>
</evidence>
<dbReference type="AlphaFoldDB" id="A0A2B7X1N5"/>
<organism evidence="3 4">
    <name type="scientific">Blastomyces parvus</name>
    <dbReference type="NCBI Taxonomy" id="2060905"/>
    <lineage>
        <taxon>Eukaryota</taxon>
        <taxon>Fungi</taxon>
        <taxon>Dikarya</taxon>
        <taxon>Ascomycota</taxon>
        <taxon>Pezizomycotina</taxon>
        <taxon>Eurotiomycetes</taxon>
        <taxon>Eurotiomycetidae</taxon>
        <taxon>Onygenales</taxon>
        <taxon>Ajellomycetaceae</taxon>
        <taxon>Blastomyces</taxon>
    </lineage>
</organism>
<evidence type="ECO:0000313" key="4">
    <source>
        <dbReference type="Proteomes" id="UP000224080"/>
    </source>
</evidence>
<proteinExistence type="predicted"/>
<comment type="caution">
    <text evidence="3">The sequence shown here is derived from an EMBL/GenBank/DDBJ whole genome shotgun (WGS) entry which is preliminary data.</text>
</comment>
<protein>
    <recommendedName>
        <fullName evidence="2">BTB domain-containing protein</fullName>
    </recommendedName>
</protein>
<feature type="domain" description="BTB" evidence="2">
    <location>
        <begin position="30"/>
        <end position="101"/>
    </location>
</feature>